<comment type="caution">
    <text evidence="1">The sequence shown here is derived from an EMBL/GenBank/DDBJ whole genome shotgun (WGS) entry which is preliminary data.</text>
</comment>
<reference evidence="1 2" key="1">
    <citation type="submission" date="2015-07" db="EMBL/GenBank/DDBJ databases">
        <title>Emmonsia species relationships and genome sequence.</title>
        <authorList>
            <consortium name="The Broad Institute Genomics Platform"/>
            <person name="Cuomo C.A."/>
            <person name="Munoz J.F."/>
            <person name="Imamovic A."/>
            <person name="Priest M.E."/>
            <person name="Young S."/>
            <person name="Clay O.K."/>
            <person name="McEwen J.G."/>
        </authorList>
    </citation>
    <scope>NUCLEOTIDE SEQUENCE [LARGE SCALE GENOMIC DNA]</scope>
    <source>
        <strain evidence="1 2">UAMH 9510</strain>
    </source>
</reference>
<dbReference type="AlphaFoldDB" id="A0A1J9PP08"/>
<proteinExistence type="predicted"/>
<keyword evidence="2" id="KW-1185">Reference proteome</keyword>
<evidence type="ECO:0000313" key="2">
    <source>
        <dbReference type="Proteomes" id="UP000182235"/>
    </source>
</evidence>
<protein>
    <submittedName>
        <fullName evidence="1">Uncharacterized protein</fullName>
    </submittedName>
</protein>
<name>A0A1J9PP08_9EURO</name>
<dbReference type="VEuPathDB" id="FungiDB:AJ78_01716"/>
<gene>
    <name evidence="1" type="ORF">AJ78_01716</name>
</gene>
<dbReference type="InterPro" id="IPR015889">
    <property type="entry name" value="Intradiol_dOase_core"/>
</dbReference>
<dbReference type="SUPFAM" id="SSF49482">
    <property type="entry name" value="Aromatic compound dioxygenase"/>
    <property type="match status" value="1"/>
</dbReference>
<dbReference type="Proteomes" id="UP000182235">
    <property type="component" value="Unassembled WGS sequence"/>
</dbReference>
<dbReference type="Gene3D" id="2.60.130.10">
    <property type="entry name" value="Aromatic compound dioxygenase"/>
    <property type="match status" value="1"/>
</dbReference>
<dbReference type="EMBL" id="LGRN01000041">
    <property type="protein sequence ID" value="OJD18216.1"/>
    <property type="molecule type" value="Genomic_DNA"/>
</dbReference>
<dbReference type="OrthoDB" id="5238185at2759"/>
<dbReference type="GO" id="GO:0005506">
    <property type="term" value="F:iron ion binding"/>
    <property type="evidence" value="ECO:0007669"/>
    <property type="project" value="InterPro"/>
</dbReference>
<dbReference type="STRING" id="1447872.A0A1J9PP08"/>
<sequence>MLRALYLRGDPYESSDAVFGVKSSLIIDLHPLTDPEMAKKYDVPLGTHVLQHEFVLVTDQESAALRERNSKEALQKLGMQVRLLDGLPVPDVD</sequence>
<dbReference type="GO" id="GO:0016702">
    <property type="term" value="F:oxidoreductase activity, acting on single donors with incorporation of molecular oxygen, incorporation of two atoms of oxygen"/>
    <property type="evidence" value="ECO:0007669"/>
    <property type="project" value="InterPro"/>
</dbReference>
<accession>A0A1J9PP08</accession>
<evidence type="ECO:0000313" key="1">
    <source>
        <dbReference type="EMBL" id="OJD18216.1"/>
    </source>
</evidence>
<organism evidence="1 2">
    <name type="scientific">Emergomyces pasteurianus Ep9510</name>
    <dbReference type="NCBI Taxonomy" id="1447872"/>
    <lineage>
        <taxon>Eukaryota</taxon>
        <taxon>Fungi</taxon>
        <taxon>Dikarya</taxon>
        <taxon>Ascomycota</taxon>
        <taxon>Pezizomycotina</taxon>
        <taxon>Eurotiomycetes</taxon>
        <taxon>Eurotiomycetidae</taxon>
        <taxon>Onygenales</taxon>
        <taxon>Ajellomycetaceae</taxon>
        <taxon>Emergomyces</taxon>
    </lineage>
</organism>